<dbReference type="Pfam" id="PF13229">
    <property type="entry name" value="Beta_helix"/>
    <property type="match status" value="1"/>
</dbReference>
<evidence type="ECO:0000259" key="1">
    <source>
        <dbReference type="PROSITE" id="PS51688"/>
    </source>
</evidence>
<gene>
    <name evidence="2" type="ORF">CDN99_06685</name>
</gene>
<dbReference type="Pfam" id="PF13884">
    <property type="entry name" value="Peptidase_S74"/>
    <property type="match status" value="1"/>
</dbReference>
<dbReference type="InterPro" id="IPR022441">
    <property type="entry name" value="Para_beta_helix_rpt-2"/>
</dbReference>
<dbReference type="Gene3D" id="4.10.1090.10">
    <property type="entry name" value="Endosialidase, domain 4"/>
    <property type="match status" value="1"/>
</dbReference>
<dbReference type="AlphaFoldDB" id="A0A246JIG0"/>
<dbReference type="Proteomes" id="UP000197468">
    <property type="component" value="Unassembled WGS sequence"/>
</dbReference>
<dbReference type="InterPro" id="IPR006626">
    <property type="entry name" value="PbH1"/>
</dbReference>
<dbReference type="Gene3D" id="2.160.20.10">
    <property type="entry name" value="Single-stranded right-handed beta-helix, Pectin lyase-like"/>
    <property type="match status" value="1"/>
</dbReference>
<dbReference type="Gene3D" id="1.20.5.1240">
    <property type="entry name" value="Endo-n-acetylneuraminidase"/>
    <property type="match status" value="1"/>
</dbReference>
<protein>
    <recommendedName>
        <fullName evidence="1">Peptidase S74 domain-containing protein</fullName>
    </recommendedName>
</protein>
<dbReference type="InterPro" id="IPR024535">
    <property type="entry name" value="RHGA/B-epi-like_pectate_lyase"/>
</dbReference>
<dbReference type="RefSeq" id="WP_088383888.1">
    <property type="nucleotide sequence ID" value="NZ_NIOF01000002.1"/>
</dbReference>
<dbReference type="InterPro" id="IPR012334">
    <property type="entry name" value="Pectin_lyas_fold"/>
</dbReference>
<reference evidence="2 3" key="1">
    <citation type="journal article" date="2008" name="Int. J. Syst. Evol. Microbiol.">
        <title>Description of Roseateles aquatilis sp. nov. and Roseateles terrae sp. nov., in the class Betaproteobacteria, and emended description of the genus Roseateles.</title>
        <authorList>
            <person name="Gomila M."/>
            <person name="Bowien B."/>
            <person name="Falsen E."/>
            <person name="Moore E.R."/>
            <person name="Lalucat J."/>
        </authorList>
    </citation>
    <scope>NUCLEOTIDE SEQUENCE [LARGE SCALE GENOMIC DNA]</scope>
    <source>
        <strain evidence="2 3">CCUG 48205</strain>
    </source>
</reference>
<dbReference type="PROSITE" id="PS51688">
    <property type="entry name" value="ICA"/>
    <property type="match status" value="1"/>
</dbReference>
<dbReference type="EMBL" id="NIOF01000002">
    <property type="protein sequence ID" value="OWQ92039.1"/>
    <property type="molecule type" value="Genomic_DNA"/>
</dbReference>
<evidence type="ECO:0000313" key="2">
    <source>
        <dbReference type="EMBL" id="OWQ92039.1"/>
    </source>
</evidence>
<dbReference type="SMART" id="SM00710">
    <property type="entry name" value="PbH1"/>
    <property type="match status" value="6"/>
</dbReference>
<name>A0A246JIG0_9BURK</name>
<dbReference type="InterPro" id="IPR039448">
    <property type="entry name" value="Beta_helix"/>
</dbReference>
<evidence type="ECO:0000313" key="3">
    <source>
        <dbReference type="Proteomes" id="UP000197468"/>
    </source>
</evidence>
<dbReference type="InterPro" id="IPR030392">
    <property type="entry name" value="S74_ICA"/>
</dbReference>
<proteinExistence type="predicted"/>
<dbReference type="NCBIfam" id="TIGR03804">
    <property type="entry name" value="para_beta_helix"/>
    <property type="match status" value="1"/>
</dbReference>
<dbReference type="InterPro" id="IPR011050">
    <property type="entry name" value="Pectin_lyase_fold/virulence"/>
</dbReference>
<dbReference type="InterPro" id="IPR044914">
    <property type="entry name" value="Endosialidase_C_dom_sf"/>
</dbReference>
<dbReference type="Gene3D" id="3.30.2460.10">
    <property type="entry name" value="Endo-n-acetylneuraminidase domain"/>
    <property type="match status" value="1"/>
</dbReference>
<feature type="domain" description="Peptidase S74" evidence="1">
    <location>
        <begin position="640"/>
        <end position="775"/>
    </location>
</feature>
<dbReference type="SUPFAM" id="SSF51126">
    <property type="entry name" value="Pectin lyase-like"/>
    <property type="match status" value="2"/>
</dbReference>
<comment type="caution">
    <text evidence="2">The sequence shown here is derived from an EMBL/GenBank/DDBJ whole genome shotgun (WGS) entry which is preliminary data.</text>
</comment>
<keyword evidence="3" id="KW-1185">Reference proteome</keyword>
<dbReference type="Pfam" id="PF12708">
    <property type="entry name" value="Pect-lyase_RHGA_epim"/>
    <property type="match status" value="1"/>
</dbReference>
<dbReference type="OrthoDB" id="9107863at2"/>
<sequence length="775" mass="81771">MPVTEQTPIGSAVGNGVATVFPFDYYVSQAADLVVQIDGVPKVLNVDYTVSGIGNQQGGQIAFAVAPGVATSVTHFRDTSLDRSIDYQTTGDLFANTLDFDVDRLWLALQEIYSGGKGAPTAIRVPPGETVPPLPKATDRANRVIGFDSNGNPIAVLPTGGDATSLAIDLASSNSAAKGAGQIGFAYALAYGAGTLGRWLKDLAQSAGSSFIGFIRGGVGAVLRTVQDVLRERVSVKDYGAVGNGVANDAAAFQAAATYAATVGAAVFVPDGKYLINGIVTLPDKVSLWGNGKSTSELQFGPSGALRITGTNLGAGASGHLSIRGLGITNQGGGPTYALQLSYATRVLVSDCVIYNTSIQLSAFSYINIENCDMFGGKIVGDHPTVNEISEALKISRCNGSNFGIDIKDTADVHISLTHLLGPASQILIQRGEQNSSFYPPVQIANCIVDSGDDEGIYLIGVAPRVSDTFVSGGRTNLKSGVRLNDCVEGSLKGVTSRFCGNHGLHLGFSKQIKVLGCHFDDNKVSGIRLGDSSNITIIGNTAINQPSWFGGNYPQVNGIVDEPSNCTNITCVGNQVSGNTSTQIYLPAASNIIHSNSGYNEGRLTCDSWRPNTDNSASLGTSGARWSVVYAASGTINTSDEREKTSIEPLTEAHRRIALFLKGKIGVFRFKDAIEQKGEGARYHFGVGAQTVAAAFAAEGLDPHAYALFCFDEWPELPEMVVEHPEVPEVRDDDGKVVIEHQPARREVVQEGKPAGNRYGIRYDELAMFILAAI</sequence>
<organism evidence="2 3">
    <name type="scientific">Roseateles aquatilis</name>
    <dbReference type="NCBI Taxonomy" id="431061"/>
    <lineage>
        <taxon>Bacteria</taxon>
        <taxon>Pseudomonadati</taxon>
        <taxon>Pseudomonadota</taxon>
        <taxon>Betaproteobacteria</taxon>
        <taxon>Burkholderiales</taxon>
        <taxon>Sphaerotilaceae</taxon>
        <taxon>Roseateles</taxon>
    </lineage>
</organism>
<accession>A0A246JIG0</accession>
<dbReference type="CDD" id="cd10144">
    <property type="entry name" value="Peptidase_S74_CIMCD"/>
    <property type="match status" value="1"/>
</dbReference>